<gene>
    <name evidence="2" type="ORF">E2R54_12930</name>
</gene>
<feature type="compositionally biased region" description="Low complexity" evidence="1">
    <location>
        <begin position="178"/>
        <end position="187"/>
    </location>
</feature>
<feature type="compositionally biased region" description="Low complexity" evidence="1">
    <location>
        <begin position="272"/>
        <end position="287"/>
    </location>
</feature>
<reference evidence="2 3" key="1">
    <citation type="submission" date="2019-03" db="EMBL/GenBank/DDBJ databases">
        <title>Genome Sequencing and Assembly of Various Microbes Isolated from Partially Reclaimed Soil and Acid Mine Drainage (AMD) Site.</title>
        <authorList>
            <person name="Steinbock B."/>
            <person name="Bechtold R."/>
            <person name="Sevigny J.L."/>
            <person name="Thomas D."/>
            <person name="Cuthill L.R."/>
            <person name="Aveiro Johannsen E.J."/>
            <person name="Thomas K."/>
            <person name="Ghosh A."/>
        </authorList>
    </citation>
    <scope>NUCLEOTIDE SEQUENCE [LARGE SCALE GENOMIC DNA]</scope>
    <source>
        <strain evidence="2 3">F-B2</strain>
    </source>
</reference>
<feature type="region of interest" description="Disordered" evidence="1">
    <location>
        <begin position="272"/>
        <end position="312"/>
    </location>
</feature>
<name>A0A4R5YLC8_9MICO</name>
<feature type="compositionally biased region" description="Basic and acidic residues" evidence="1">
    <location>
        <begin position="288"/>
        <end position="303"/>
    </location>
</feature>
<dbReference type="RefSeq" id="WP_133400030.1">
    <property type="nucleotide sequence ID" value="NZ_SMZX01000002.1"/>
</dbReference>
<dbReference type="CDD" id="cd19958">
    <property type="entry name" value="pyocin_knob"/>
    <property type="match status" value="2"/>
</dbReference>
<evidence type="ECO:0000256" key="1">
    <source>
        <dbReference type="SAM" id="MobiDB-lite"/>
    </source>
</evidence>
<sequence length="684" mass="70407">MSLPADVLTFDLVLEVPADHTGEKLATRYTLISSTELIHLASDARLVPETTRHELAATAGPKTVTLPHPAGTGIVDAHGADVTDWRYEVIEHRKRNGVWAPVGGTRIVQPLPGVTEVRLAALPIEEKPLDEHRVTPADRAISVRDDAERYASAAAGSAASAGDSALSTSRDASAAIDAASSAAGSRDGAQDAERGAERARVDAEKARDLSATAKTDAQTARDTAVAKASDAGSFAGNAAGSASDAASAASSANTARDDASTHASGAARAATNAATSASAAGTSASDAASDRGRAETAKADAESARAGAQDAKSAAETARDLALAGQFNGTLISSAGVDFNTLTTPGVYRFATAAAAASANAPVPNAGILTVVSVNGVMHQRFDTVSTNGVVTYVRSGNAPLRAWRAITNQRIANTAGAPGAEVFIFDDVNARELGLVPFHGELGTADLNAVTLTGAYAQQTAGAATLARNYPIASGGGVLEVVRLGGSSGGRVLQRYTVQNGVAGAIMRGIYERRMWDGAWGPWYFIATQRVDQTAGRAIYTWDDLNNREQLIYGDTGWRNITALLVNGWLPNSASSLFIRRVSSQVFLRIVGIKNDGANTSSDAFLDTAAIPGFRGAGSQNWHAVATGSASNPAILVREQAGALSVANRAQTPSGGLFATLTWPTDETWPTTLPGTANGAIPV</sequence>
<evidence type="ECO:0000313" key="3">
    <source>
        <dbReference type="Proteomes" id="UP000295633"/>
    </source>
</evidence>
<accession>A0A4R5YLC8</accession>
<dbReference type="EMBL" id="SMZX01000002">
    <property type="protein sequence ID" value="TDL44064.1"/>
    <property type="molecule type" value="Genomic_DNA"/>
</dbReference>
<dbReference type="Proteomes" id="UP000295633">
    <property type="component" value="Unassembled WGS sequence"/>
</dbReference>
<evidence type="ECO:0000313" key="2">
    <source>
        <dbReference type="EMBL" id="TDL44064.1"/>
    </source>
</evidence>
<dbReference type="AlphaFoldDB" id="A0A4R5YLC8"/>
<feature type="region of interest" description="Disordered" evidence="1">
    <location>
        <begin position="178"/>
        <end position="221"/>
    </location>
</feature>
<organism evidence="2 3">
    <name type="scientific">Microbacterium oleivorans</name>
    <dbReference type="NCBI Taxonomy" id="273677"/>
    <lineage>
        <taxon>Bacteria</taxon>
        <taxon>Bacillati</taxon>
        <taxon>Actinomycetota</taxon>
        <taxon>Actinomycetes</taxon>
        <taxon>Micrococcales</taxon>
        <taxon>Microbacteriaceae</taxon>
        <taxon>Microbacterium</taxon>
    </lineage>
</organism>
<feature type="compositionally biased region" description="Basic and acidic residues" evidence="1">
    <location>
        <begin position="188"/>
        <end position="208"/>
    </location>
</feature>
<feature type="compositionally biased region" description="Polar residues" evidence="1">
    <location>
        <begin position="212"/>
        <end position="221"/>
    </location>
</feature>
<proteinExistence type="predicted"/>
<comment type="caution">
    <text evidence="2">The sequence shown here is derived from an EMBL/GenBank/DDBJ whole genome shotgun (WGS) entry which is preliminary data.</text>
</comment>
<protein>
    <recommendedName>
        <fullName evidence="4">Minor tail protein</fullName>
    </recommendedName>
</protein>
<evidence type="ECO:0008006" key="4">
    <source>
        <dbReference type="Google" id="ProtNLM"/>
    </source>
</evidence>